<name>A0ABN8MPP9_9CNID</name>
<evidence type="ECO:0000256" key="13">
    <source>
        <dbReference type="ARBA" id="ARBA00023136"/>
    </source>
</evidence>
<dbReference type="PANTHER" id="PTHR10110">
    <property type="entry name" value="SODIUM/HYDROGEN EXCHANGER"/>
    <property type="match status" value="1"/>
</dbReference>
<evidence type="ECO:0000256" key="5">
    <source>
        <dbReference type="ARBA" id="ARBA00022723"/>
    </source>
</evidence>
<feature type="transmembrane region" description="Helical" evidence="16">
    <location>
        <begin position="643"/>
        <end position="666"/>
    </location>
</feature>
<dbReference type="Gene3D" id="3.30.40.10">
    <property type="entry name" value="Zinc/RING finger domain, C3HC4 (zinc finger)"/>
    <property type="match status" value="1"/>
</dbReference>
<dbReference type="Pfam" id="PF00999">
    <property type="entry name" value="Na_H_Exchanger"/>
    <property type="match status" value="1"/>
</dbReference>
<evidence type="ECO:0000256" key="6">
    <source>
        <dbReference type="ARBA" id="ARBA00022737"/>
    </source>
</evidence>
<feature type="region of interest" description="Disordered" evidence="15">
    <location>
        <begin position="134"/>
        <end position="160"/>
    </location>
</feature>
<evidence type="ECO:0000256" key="9">
    <source>
        <dbReference type="ARBA" id="ARBA00022833"/>
    </source>
</evidence>
<keyword evidence="5" id="KW-0479">Metal-binding</keyword>
<dbReference type="InterPro" id="IPR044066">
    <property type="entry name" value="TRIAD_supradom"/>
</dbReference>
<evidence type="ECO:0000256" key="12">
    <source>
        <dbReference type="ARBA" id="ARBA00023065"/>
    </source>
</evidence>
<dbReference type="EMBL" id="CALNXI010000681">
    <property type="protein sequence ID" value="CAH3032713.1"/>
    <property type="molecule type" value="Genomic_DNA"/>
</dbReference>
<feature type="region of interest" description="Disordered" evidence="15">
    <location>
        <begin position="318"/>
        <end position="344"/>
    </location>
</feature>
<keyword evidence="12" id="KW-0406">Ion transport</keyword>
<dbReference type="CDD" id="cd20339">
    <property type="entry name" value="BRcat_RBR_RNF216"/>
    <property type="match status" value="1"/>
</dbReference>
<keyword evidence="19" id="KW-1185">Reference proteome</keyword>
<evidence type="ECO:0000256" key="3">
    <source>
        <dbReference type="ARBA" id="ARBA00022679"/>
    </source>
</evidence>
<reference evidence="18 19" key="1">
    <citation type="submission" date="2022-05" db="EMBL/GenBank/DDBJ databases">
        <authorList>
            <consortium name="Genoscope - CEA"/>
            <person name="William W."/>
        </authorList>
    </citation>
    <scope>NUCLEOTIDE SEQUENCE [LARGE SCALE GENOMIC DNA]</scope>
</reference>
<evidence type="ECO:0000256" key="11">
    <source>
        <dbReference type="ARBA" id="ARBA00023053"/>
    </source>
</evidence>
<feature type="transmembrane region" description="Helical" evidence="16">
    <location>
        <begin position="608"/>
        <end position="631"/>
    </location>
</feature>
<dbReference type="InterPro" id="IPR013083">
    <property type="entry name" value="Znf_RING/FYVE/PHD"/>
</dbReference>
<evidence type="ECO:0000313" key="18">
    <source>
        <dbReference type="EMBL" id="CAH3032713.1"/>
    </source>
</evidence>
<evidence type="ECO:0000256" key="1">
    <source>
        <dbReference type="ARBA" id="ARBA00004141"/>
    </source>
</evidence>
<comment type="caution">
    <text evidence="18">The sequence shown here is derived from an EMBL/GenBank/DDBJ whole genome shotgun (WGS) entry which is preliminary data.</text>
</comment>
<feature type="transmembrane region" description="Helical" evidence="16">
    <location>
        <begin position="678"/>
        <end position="698"/>
    </location>
</feature>
<keyword evidence="10 16" id="KW-1133">Transmembrane helix</keyword>
<feature type="compositionally biased region" description="Low complexity" evidence="15">
    <location>
        <begin position="318"/>
        <end position="339"/>
    </location>
</feature>
<evidence type="ECO:0000256" key="8">
    <source>
        <dbReference type="ARBA" id="ARBA00022786"/>
    </source>
</evidence>
<dbReference type="PANTHER" id="PTHR10110:SF187">
    <property type="entry name" value="SODIUM_HYDROGEN EXCHANGER"/>
    <property type="match status" value="1"/>
</dbReference>
<dbReference type="InterPro" id="IPR047545">
    <property type="entry name" value="BRcat_RBR_RNF216"/>
</dbReference>
<comment type="subcellular location">
    <subcellularLocation>
        <location evidence="1">Membrane</location>
        <topology evidence="1">Multi-pass membrane protein</topology>
    </subcellularLocation>
</comment>
<keyword evidence="9" id="KW-0862">Zinc</keyword>
<evidence type="ECO:0000256" key="14">
    <source>
        <dbReference type="ARBA" id="ARBA00023201"/>
    </source>
</evidence>
<gene>
    <name evidence="18" type="ORF">PEVE_00039097</name>
</gene>
<dbReference type="CDD" id="cd16630">
    <property type="entry name" value="RING-HC_RBR_RNF216"/>
    <property type="match status" value="1"/>
</dbReference>
<keyword evidence="4 16" id="KW-0812">Transmembrane</keyword>
<dbReference type="SMART" id="SM00647">
    <property type="entry name" value="IBR"/>
    <property type="match status" value="1"/>
</dbReference>
<dbReference type="Proteomes" id="UP001159427">
    <property type="component" value="Unassembled WGS sequence"/>
</dbReference>
<protein>
    <recommendedName>
        <fullName evidence="17">RING-type domain-containing protein</fullName>
    </recommendedName>
</protein>
<sequence>MALANNEARILDSLRPIFPQLNDTVILNCVRNVRETVGSDPHSIIPGCIDVLLAQQSFPEVPVPQKRPAAVTISPRNNDPAGSSRIQNNDDDVIFVASTSRSPKTKATSHHVISLIDENEVTIISNFKSPASSNNTLASPQSLNTSRTTETRTISVTESTFSSTTATTGLKGERDVQSKVCHVEQALDPAEEALKNLRSLFPDVEDAYLQTLLKQWSHIPLYEAVNNACNELLEKKDYPRKSPSPISVTNPADDQKDKDYFQDFSTRVSDKFRHQCFILLQNDFRMIPVKYIRLAMSKFKGHYAPSKRYLQEQLRISNTSNETSTSATTSAVQGTTSSSLKTEQTSSTSSCNFFVPPKIVLLRCGRPLVSGFSRSVSDKELRREIDFIRKYELSRSEEMDRMLAASLNDEQYEEEGQKIECGCCYSDAAFEDMVQCLEGHLFCASCLMNYAKEAAFGQGKATLTCLTDGCDGTFPLSQLKKALPTNILEKYEDRVKEESLLLAQMDDFVRCPSCDFAAILPHEVKVFKCQNPSCAKEICRYCKEDWSEHFGLRCNETALFFLMSYCTFLAAELSNWSGIVAVLFCGITQQHYTYRNLTEESRMRTMQTFELLNFLAETFIFSYIGLSVFAFTNHQWNAGFIGWSFLAIQVGRALNIYPLSLFLNLGRTRKIPLNVQHMMFFSGLRGAIAFALAVRNTVSIPRQMMLTTTLIIVIVSVIVFGGVALPVLSCLKIKTGIDVIEEEKRARRLSLIDVNDPSGSTPLERIEKMQYEKSWLVRVWSRFDEKYLTPIFVEESQLQSSPSSLN</sequence>
<evidence type="ECO:0000256" key="15">
    <source>
        <dbReference type="SAM" id="MobiDB-lite"/>
    </source>
</evidence>
<dbReference type="Pfam" id="PF26191">
    <property type="entry name" value="RING-HC_RBR_RNF216"/>
    <property type="match status" value="1"/>
</dbReference>
<dbReference type="InterPro" id="IPR002867">
    <property type="entry name" value="IBR_dom"/>
</dbReference>
<evidence type="ECO:0000313" key="19">
    <source>
        <dbReference type="Proteomes" id="UP001159427"/>
    </source>
</evidence>
<keyword evidence="7" id="KW-0863">Zinc-finger</keyword>
<keyword evidence="14" id="KW-0739">Sodium transport</keyword>
<evidence type="ECO:0000259" key="17">
    <source>
        <dbReference type="PROSITE" id="PS51873"/>
    </source>
</evidence>
<feature type="compositionally biased region" description="Polar residues" evidence="15">
    <location>
        <begin position="74"/>
        <end position="87"/>
    </location>
</feature>
<keyword evidence="3" id="KW-0808">Transferase</keyword>
<keyword evidence="8" id="KW-0833">Ubl conjugation pathway</keyword>
<organism evidence="18 19">
    <name type="scientific">Porites evermanni</name>
    <dbReference type="NCBI Taxonomy" id="104178"/>
    <lineage>
        <taxon>Eukaryota</taxon>
        <taxon>Metazoa</taxon>
        <taxon>Cnidaria</taxon>
        <taxon>Anthozoa</taxon>
        <taxon>Hexacorallia</taxon>
        <taxon>Scleractinia</taxon>
        <taxon>Fungiina</taxon>
        <taxon>Poritidae</taxon>
        <taxon>Porites</taxon>
    </lineage>
</organism>
<feature type="domain" description="RING-type" evidence="17">
    <location>
        <begin position="417"/>
        <end position="637"/>
    </location>
</feature>
<evidence type="ECO:0000256" key="10">
    <source>
        <dbReference type="ARBA" id="ARBA00022989"/>
    </source>
</evidence>
<dbReference type="InterPro" id="IPR058758">
    <property type="entry name" value="UBA_RNF216"/>
</dbReference>
<feature type="transmembrane region" description="Helical" evidence="16">
    <location>
        <begin position="704"/>
        <end position="728"/>
    </location>
</feature>
<keyword evidence="2" id="KW-0813">Transport</keyword>
<keyword evidence="13 16" id="KW-0472">Membrane</keyword>
<dbReference type="InterPro" id="IPR018422">
    <property type="entry name" value="Cation/H_exchanger_CPA1"/>
</dbReference>
<dbReference type="PROSITE" id="PS51873">
    <property type="entry name" value="TRIAD"/>
    <property type="match status" value="1"/>
</dbReference>
<dbReference type="Pfam" id="PF26112">
    <property type="entry name" value="UBA_RNF216"/>
    <property type="match status" value="1"/>
</dbReference>
<feature type="region of interest" description="Disordered" evidence="15">
    <location>
        <begin position="63"/>
        <end position="87"/>
    </location>
</feature>
<evidence type="ECO:0000256" key="2">
    <source>
        <dbReference type="ARBA" id="ARBA00022448"/>
    </source>
</evidence>
<dbReference type="InterPro" id="IPR047544">
    <property type="entry name" value="RING-HC_RBR_RNF216"/>
</dbReference>
<evidence type="ECO:0000256" key="4">
    <source>
        <dbReference type="ARBA" id="ARBA00022692"/>
    </source>
</evidence>
<keyword evidence="6" id="KW-0677">Repeat</keyword>
<proteinExistence type="predicted"/>
<evidence type="ECO:0000256" key="16">
    <source>
        <dbReference type="SAM" id="Phobius"/>
    </source>
</evidence>
<feature type="compositionally biased region" description="Polar residues" evidence="15">
    <location>
        <begin position="134"/>
        <end position="152"/>
    </location>
</feature>
<dbReference type="SUPFAM" id="SSF57850">
    <property type="entry name" value="RING/U-box"/>
    <property type="match status" value="2"/>
</dbReference>
<feature type="transmembrane region" description="Helical" evidence="16">
    <location>
        <begin position="559"/>
        <end position="587"/>
    </location>
</feature>
<accession>A0ABN8MPP9</accession>
<keyword evidence="11" id="KW-0915">Sodium</keyword>
<dbReference type="InterPro" id="IPR006153">
    <property type="entry name" value="Cation/H_exchanger_TM"/>
</dbReference>
<evidence type="ECO:0000256" key="7">
    <source>
        <dbReference type="ARBA" id="ARBA00022771"/>
    </source>
</evidence>